<keyword evidence="3" id="KW-0285">Flavoprotein</keyword>
<evidence type="ECO:0000313" key="11">
    <source>
        <dbReference type="Proteomes" id="UP001595824"/>
    </source>
</evidence>
<evidence type="ECO:0000256" key="7">
    <source>
        <dbReference type="ARBA" id="ARBA00039751"/>
    </source>
</evidence>
<dbReference type="Gene3D" id="3.30.9.10">
    <property type="entry name" value="D-Amino Acid Oxidase, subunit A, domain 2"/>
    <property type="match status" value="1"/>
</dbReference>
<dbReference type="Pfam" id="PF01266">
    <property type="entry name" value="DAO"/>
    <property type="match status" value="1"/>
</dbReference>
<evidence type="ECO:0000256" key="3">
    <source>
        <dbReference type="ARBA" id="ARBA00022630"/>
    </source>
</evidence>
<dbReference type="Gene3D" id="3.40.50.720">
    <property type="entry name" value="NAD(P)-binding Rossmann-like Domain"/>
    <property type="match status" value="1"/>
</dbReference>
<organism evidence="10 11">
    <name type="scientific">Streptomyces andamanensis</name>
    <dbReference type="NCBI Taxonomy" id="1565035"/>
    <lineage>
        <taxon>Bacteria</taxon>
        <taxon>Bacillati</taxon>
        <taxon>Actinomycetota</taxon>
        <taxon>Actinomycetes</taxon>
        <taxon>Kitasatosporales</taxon>
        <taxon>Streptomycetaceae</taxon>
        <taxon>Streptomyces</taxon>
    </lineage>
</organism>
<dbReference type="EC" id="1.4.3.3" evidence="6"/>
<dbReference type="PIRSF" id="PIRSF000189">
    <property type="entry name" value="D-aa_oxidase"/>
    <property type="match status" value="1"/>
</dbReference>
<dbReference type="SUPFAM" id="SSF54373">
    <property type="entry name" value="FAD-linked reductases, C-terminal domain"/>
    <property type="match status" value="1"/>
</dbReference>
<comment type="cofactor">
    <cofactor evidence="1">
        <name>FAD</name>
        <dbReference type="ChEBI" id="CHEBI:57692"/>
    </cofactor>
</comment>
<keyword evidence="5 10" id="KW-0560">Oxidoreductase</keyword>
<dbReference type="PROSITE" id="PS00677">
    <property type="entry name" value="DAO"/>
    <property type="match status" value="1"/>
</dbReference>
<evidence type="ECO:0000313" key="10">
    <source>
        <dbReference type="EMBL" id="MFC4328939.1"/>
    </source>
</evidence>
<evidence type="ECO:0000256" key="5">
    <source>
        <dbReference type="ARBA" id="ARBA00023002"/>
    </source>
</evidence>
<comment type="catalytic activity">
    <reaction evidence="8">
        <text>a D-alpha-amino acid + O2 + H2O = a 2-oxocarboxylate + H2O2 + NH4(+)</text>
        <dbReference type="Rhea" id="RHEA:21816"/>
        <dbReference type="ChEBI" id="CHEBI:15377"/>
        <dbReference type="ChEBI" id="CHEBI:15379"/>
        <dbReference type="ChEBI" id="CHEBI:16240"/>
        <dbReference type="ChEBI" id="CHEBI:28938"/>
        <dbReference type="ChEBI" id="CHEBI:35179"/>
        <dbReference type="ChEBI" id="CHEBI:59871"/>
        <dbReference type="EC" id="1.4.3.3"/>
    </reaction>
    <physiologicalReaction direction="left-to-right" evidence="8">
        <dbReference type="Rhea" id="RHEA:21817"/>
    </physiologicalReaction>
</comment>
<evidence type="ECO:0000256" key="8">
    <source>
        <dbReference type="ARBA" id="ARBA00049547"/>
    </source>
</evidence>
<keyword evidence="11" id="KW-1185">Reference proteome</keyword>
<dbReference type="SUPFAM" id="SSF51971">
    <property type="entry name" value="Nucleotide-binding domain"/>
    <property type="match status" value="1"/>
</dbReference>
<evidence type="ECO:0000256" key="1">
    <source>
        <dbReference type="ARBA" id="ARBA00001974"/>
    </source>
</evidence>
<evidence type="ECO:0000259" key="9">
    <source>
        <dbReference type="Pfam" id="PF01266"/>
    </source>
</evidence>
<evidence type="ECO:0000256" key="2">
    <source>
        <dbReference type="ARBA" id="ARBA00006730"/>
    </source>
</evidence>
<comment type="similarity">
    <text evidence="2">Belongs to the DAMOX/DASOX family.</text>
</comment>
<reference evidence="11" key="1">
    <citation type="journal article" date="2019" name="Int. J. Syst. Evol. Microbiol.">
        <title>The Global Catalogue of Microorganisms (GCM) 10K type strain sequencing project: providing services to taxonomists for standard genome sequencing and annotation.</title>
        <authorList>
            <consortium name="The Broad Institute Genomics Platform"/>
            <consortium name="The Broad Institute Genome Sequencing Center for Infectious Disease"/>
            <person name="Wu L."/>
            <person name="Ma J."/>
        </authorList>
    </citation>
    <scope>NUCLEOTIDE SEQUENCE [LARGE SCALE GENOMIC DNA]</scope>
    <source>
        <strain evidence="11">PCU 347</strain>
    </source>
</reference>
<dbReference type="GO" id="GO:0016491">
    <property type="term" value="F:oxidoreductase activity"/>
    <property type="evidence" value="ECO:0007669"/>
    <property type="project" value="UniProtKB-KW"/>
</dbReference>
<protein>
    <recommendedName>
        <fullName evidence="7">D-amino-acid oxidase</fullName>
        <ecNumber evidence="6">1.4.3.3</ecNumber>
    </recommendedName>
</protein>
<dbReference type="PANTHER" id="PTHR11530:SF11">
    <property type="entry name" value="D-ASPARTATE OXIDASE"/>
    <property type="match status" value="1"/>
</dbReference>
<dbReference type="InterPro" id="IPR006181">
    <property type="entry name" value="D-amino_acid_oxidase_CS"/>
</dbReference>
<feature type="domain" description="FAD dependent oxidoreductase" evidence="9">
    <location>
        <begin position="8"/>
        <end position="312"/>
    </location>
</feature>
<dbReference type="InterPro" id="IPR023209">
    <property type="entry name" value="DAO"/>
</dbReference>
<evidence type="ECO:0000256" key="4">
    <source>
        <dbReference type="ARBA" id="ARBA00022827"/>
    </source>
</evidence>
<name>A0ABV8TEP8_9ACTN</name>
<accession>A0ABV8TEP8</accession>
<evidence type="ECO:0000256" key="6">
    <source>
        <dbReference type="ARBA" id="ARBA00039101"/>
    </source>
</evidence>
<dbReference type="EMBL" id="JBHSDP010000014">
    <property type="protein sequence ID" value="MFC4328939.1"/>
    <property type="molecule type" value="Genomic_DNA"/>
</dbReference>
<proteinExistence type="inferred from homology"/>
<dbReference type="RefSeq" id="WP_381739287.1">
    <property type="nucleotide sequence ID" value="NZ_JBHSDP010000014.1"/>
</dbReference>
<dbReference type="InterPro" id="IPR006076">
    <property type="entry name" value="FAD-dep_OxRdtase"/>
</dbReference>
<dbReference type="Proteomes" id="UP001595824">
    <property type="component" value="Unassembled WGS sequence"/>
</dbReference>
<gene>
    <name evidence="10" type="ORF">ACFPC0_14130</name>
</gene>
<dbReference type="PANTHER" id="PTHR11530">
    <property type="entry name" value="D-AMINO ACID OXIDASE"/>
    <property type="match status" value="1"/>
</dbReference>
<sequence>MNGELSGDVVVVGGGVIGLTTAVVLAESGRRVRVWAREPAEQTTSAVAGGLWWPYRIEPEALVGEWALHTLDRYTELAARPEETGVRMVEGVHGGTRLDGLGPWAARVPGLRPARAGEYAGTALWARLPVVDMSVHLPWLRERLRAAGGVLQERAVPDLAAVDAPVVVNCTGLGARDLVPDPEVHPVRGQLVVVENPGVTTWLTAVDDVSAESVYYIPQPGGLLLGGTAEEGDWSTEPDPAVAERIVARCAALRPEIAGARVLAHRVGLRPARRTGVRLERETLPDGRTLVHNYGHGGAGVTVAWGCARQAAGLAVPAPSN</sequence>
<keyword evidence="4" id="KW-0274">FAD</keyword>
<comment type="caution">
    <text evidence="10">The sequence shown here is derived from an EMBL/GenBank/DDBJ whole genome shotgun (WGS) entry which is preliminary data.</text>
</comment>